<accession>U7V9V1</accession>
<dbReference type="HOGENOM" id="CLU_017028_7_4_0"/>
<keyword evidence="6" id="KW-1185">Reference proteome</keyword>
<evidence type="ECO:0000256" key="3">
    <source>
        <dbReference type="ARBA" id="ARBA00022729"/>
    </source>
</evidence>
<dbReference type="GO" id="GO:0015833">
    <property type="term" value="P:peptide transport"/>
    <property type="evidence" value="ECO:0007669"/>
    <property type="project" value="TreeGrafter"/>
</dbReference>
<keyword evidence="2" id="KW-0813">Transport</keyword>
<name>U7V9V1_9FUSO</name>
<keyword evidence="3" id="KW-0732">Signal</keyword>
<evidence type="ECO:0000313" key="5">
    <source>
        <dbReference type="EMBL" id="ERT68492.1"/>
    </source>
</evidence>
<dbReference type="InterPro" id="IPR000914">
    <property type="entry name" value="SBP_5_dom"/>
</dbReference>
<dbReference type="RefSeq" id="WP_023051141.1">
    <property type="nucleotide sequence ID" value="NZ_CP173060.2"/>
</dbReference>
<dbReference type="STRING" id="1319815.HMPREF0202_01603"/>
<sequence>MKRKLSLLYLVIVMILVASCSKKEKVESKKEVIAAQVGAAKSLDPQGTNDKRSLEVMVQVYDTLVEVDKNMELKDGLAESWEYITPTKIRFKLKDGIKFHNEEPLKVEDVIFSLNRVKNSKIVGAIGESIESVEKVDNKTFDINTKYPTKTLLKFLADPGASIVSEKAVNEYGNSFGQIPVGTGPFILEEWVTGDKIVLKSNKEHTFKKPNIDKLVFRSIPEATNRVIGLETGEIDVAYAVSPIDAEQVLKNSKLELMTIDPLAIEFIGFNIKDSKLKDENLRKAIIYALNSDEILGTVLGTYAESINSPLAKNMFGYTENRVKYSQDIDKAKEYLDKVENKEDLNLSITIHSNSDSMQISQIIQAQLKDIGINLTINPLEWGTFISETSNGKHQLFHLGKTSPTGDGEEALTVFNEKFIGAAGNRFFYSNPKVNELLTLAKEETDDKKREAYYQEVCQIIQEDGVMAISFTRKVIAGVNKNISNFEPHPSGMHRFYKVDKEVK</sequence>
<dbReference type="Gene3D" id="3.90.76.10">
    <property type="entry name" value="Dipeptide-binding Protein, Domain 1"/>
    <property type="match status" value="1"/>
</dbReference>
<evidence type="ECO:0000256" key="2">
    <source>
        <dbReference type="ARBA" id="ARBA00022448"/>
    </source>
</evidence>
<dbReference type="PROSITE" id="PS51257">
    <property type="entry name" value="PROKAR_LIPOPROTEIN"/>
    <property type="match status" value="1"/>
</dbReference>
<comment type="similarity">
    <text evidence="1">Belongs to the bacterial solute-binding protein 5 family.</text>
</comment>
<proteinExistence type="inferred from homology"/>
<dbReference type="Proteomes" id="UP000017081">
    <property type="component" value="Unassembled WGS sequence"/>
</dbReference>
<evidence type="ECO:0000259" key="4">
    <source>
        <dbReference type="Pfam" id="PF00496"/>
    </source>
</evidence>
<dbReference type="GO" id="GO:1904680">
    <property type="term" value="F:peptide transmembrane transporter activity"/>
    <property type="evidence" value="ECO:0007669"/>
    <property type="project" value="TreeGrafter"/>
</dbReference>
<dbReference type="SUPFAM" id="SSF53850">
    <property type="entry name" value="Periplasmic binding protein-like II"/>
    <property type="match status" value="1"/>
</dbReference>
<dbReference type="Gene3D" id="3.40.190.10">
    <property type="entry name" value="Periplasmic binding protein-like II"/>
    <property type="match status" value="1"/>
</dbReference>
<evidence type="ECO:0000256" key="1">
    <source>
        <dbReference type="ARBA" id="ARBA00005695"/>
    </source>
</evidence>
<dbReference type="InterPro" id="IPR039424">
    <property type="entry name" value="SBP_5"/>
</dbReference>
<dbReference type="InterPro" id="IPR030678">
    <property type="entry name" value="Peptide/Ni-bd"/>
</dbReference>
<dbReference type="PANTHER" id="PTHR30290">
    <property type="entry name" value="PERIPLASMIC BINDING COMPONENT OF ABC TRANSPORTER"/>
    <property type="match status" value="1"/>
</dbReference>
<evidence type="ECO:0000313" key="6">
    <source>
        <dbReference type="Proteomes" id="UP000017081"/>
    </source>
</evidence>
<dbReference type="AlphaFoldDB" id="U7V9V1"/>
<dbReference type="GO" id="GO:0042597">
    <property type="term" value="C:periplasmic space"/>
    <property type="evidence" value="ECO:0007669"/>
    <property type="project" value="UniProtKB-ARBA"/>
</dbReference>
<dbReference type="GO" id="GO:0043190">
    <property type="term" value="C:ATP-binding cassette (ABC) transporter complex"/>
    <property type="evidence" value="ECO:0007669"/>
    <property type="project" value="InterPro"/>
</dbReference>
<protein>
    <recommendedName>
        <fullName evidence="4">Solute-binding protein family 5 domain-containing protein</fullName>
    </recommendedName>
</protein>
<dbReference type="PANTHER" id="PTHR30290:SF9">
    <property type="entry name" value="OLIGOPEPTIDE-BINDING PROTEIN APPA"/>
    <property type="match status" value="1"/>
</dbReference>
<dbReference type="EMBL" id="AXZF01000063">
    <property type="protein sequence ID" value="ERT68492.1"/>
    <property type="molecule type" value="Genomic_DNA"/>
</dbReference>
<dbReference type="Pfam" id="PF00496">
    <property type="entry name" value="SBP_bac_5"/>
    <property type="match status" value="1"/>
</dbReference>
<dbReference type="eggNOG" id="COG0747">
    <property type="taxonomic scope" value="Bacteria"/>
</dbReference>
<gene>
    <name evidence="5" type="ORF">HMPREF0202_01603</name>
</gene>
<feature type="domain" description="Solute-binding protein family 5" evidence="4">
    <location>
        <begin position="73"/>
        <end position="416"/>
    </location>
</feature>
<dbReference type="Gene3D" id="3.10.105.10">
    <property type="entry name" value="Dipeptide-binding Protein, Domain 3"/>
    <property type="match status" value="1"/>
</dbReference>
<reference evidence="5 6" key="1">
    <citation type="submission" date="2013-08" db="EMBL/GenBank/DDBJ databases">
        <authorList>
            <person name="Weinstock G."/>
            <person name="Sodergren E."/>
            <person name="Wylie T."/>
            <person name="Fulton L."/>
            <person name="Fulton R."/>
            <person name="Fronick C."/>
            <person name="O'Laughlin M."/>
            <person name="Godfrey J."/>
            <person name="Miner T."/>
            <person name="Herter B."/>
            <person name="Appelbaum E."/>
            <person name="Cordes M."/>
            <person name="Lek S."/>
            <person name="Wollam A."/>
            <person name="Pepin K.H."/>
            <person name="Palsikar V.B."/>
            <person name="Mitreva M."/>
            <person name="Wilson R.K."/>
        </authorList>
    </citation>
    <scope>NUCLEOTIDE SEQUENCE [LARGE SCALE GENOMIC DNA]</scope>
    <source>
        <strain evidence="5 6">ATCC BAA-474</strain>
    </source>
</reference>
<comment type="caution">
    <text evidence="5">The sequence shown here is derived from an EMBL/GenBank/DDBJ whole genome shotgun (WGS) entry which is preliminary data.</text>
</comment>
<organism evidence="5 6">
    <name type="scientific">Cetobacterium somerae ATCC BAA-474</name>
    <dbReference type="NCBI Taxonomy" id="1319815"/>
    <lineage>
        <taxon>Bacteria</taxon>
        <taxon>Fusobacteriati</taxon>
        <taxon>Fusobacteriota</taxon>
        <taxon>Fusobacteriia</taxon>
        <taxon>Fusobacteriales</taxon>
        <taxon>Fusobacteriaceae</taxon>
        <taxon>Cetobacterium</taxon>
    </lineage>
</organism>
<dbReference type="PIRSF" id="PIRSF002741">
    <property type="entry name" value="MppA"/>
    <property type="match status" value="1"/>
</dbReference>